<name>A0A381XIQ1_9ZZZZ</name>
<protein>
    <submittedName>
        <fullName evidence="1">Uncharacterized protein</fullName>
    </submittedName>
</protein>
<reference evidence="1" key="1">
    <citation type="submission" date="2018-05" db="EMBL/GenBank/DDBJ databases">
        <authorList>
            <person name="Lanie J.A."/>
            <person name="Ng W.-L."/>
            <person name="Kazmierczak K.M."/>
            <person name="Andrzejewski T.M."/>
            <person name="Davidsen T.M."/>
            <person name="Wayne K.J."/>
            <person name="Tettelin H."/>
            <person name="Glass J.I."/>
            <person name="Rusch D."/>
            <person name="Podicherti R."/>
            <person name="Tsui H.-C.T."/>
            <person name="Winkler M.E."/>
        </authorList>
    </citation>
    <scope>NUCLEOTIDE SEQUENCE</scope>
</reference>
<sequence length="32" mass="3759">MAQIRIESQLDREQIEAIGELEDLYETFSEDS</sequence>
<organism evidence="1">
    <name type="scientific">marine metagenome</name>
    <dbReference type="NCBI Taxonomy" id="408172"/>
    <lineage>
        <taxon>unclassified sequences</taxon>
        <taxon>metagenomes</taxon>
        <taxon>ecological metagenomes</taxon>
    </lineage>
</organism>
<dbReference type="EMBL" id="UINC01015285">
    <property type="protein sequence ID" value="SVA64480.1"/>
    <property type="molecule type" value="Genomic_DNA"/>
</dbReference>
<proteinExistence type="predicted"/>
<accession>A0A381XIQ1</accession>
<evidence type="ECO:0000313" key="1">
    <source>
        <dbReference type="EMBL" id="SVA64480.1"/>
    </source>
</evidence>
<gene>
    <name evidence="1" type="ORF">METZ01_LOCUS117334</name>
</gene>
<dbReference type="AlphaFoldDB" id="A0A381XIQ1"/>